<keyword evidence="3" id="KW-1185">Reference proteome</keyword>
<evidence type="ECO:0000256" key="1">
    <source>
        <dbReference type="SAM" id="MobiDB-lite"/>
    </source>
</evidence>
<protein>
    <recommendedName>
        <fullName evidence="4">Reverse transcriptase domain-containing protein</fullName>
    </recommendedName>
</protein>
<sequence>MISPNQNNFLPGRGIEVNYIVATEILHSMRIKKGAKGFFAIKNDLEKAYGSLEWDFILKALCHHSFDEGTRQLIMSCVSSTSSSVMFNVNESAYHVLRDCIRALEVWNSLDHPQWDDGLQFKEWISRSQSFIPLTTGHTHGQLFLPSPARLYGREETPGEFISEGRVKSIQCLQREAVQQAHLMAHQAGLVPGSNDVLWNLAASPFSDCGHTKVRTTSSSSSSSLLGHPSCRKVDGVAMWFINGVTSAFFASLERCSCIRVTTVEDDGEDINEMPLIFNDGNTRHEGKEKDSSIRRRRIRGKKGGDYTNNED</sequence>
<feature type="region of interest" description="Disordered" evidence="1">
    <location>
        <begin position="275"/>
        <end position="312"/>
    </location>
</feature>
<name>A0A803MTL4_CHEQI</name>
<organism evidence="2 3">
    <name type="scientific">Chenopodium quinoa</name>
    <name type="common">Quinoa</name>
    <dbReference type="NCBI Taxonomy" id="63459"/>
    <lineage>
        <taxon>Eukaryota</taxon>
        <taxon>Viridiplantae</taxon>
        <taxon>Streptophyta</taxon>
        <taxon>Embryophyta</taxon>
        <taxon>Tracheophyta</taxon>
        <taxon>Spermatophyta</taxon>
        <taxon>Magnoliopsida</taxon>
        <taxon>eudicotyledons</taxon>
        <taxon>Gunneridae</taxon>
        <taxon>Pentapetalae</taxon>
        <taxon>Caryophyllales</taxon>
        <taxon>Chenopodiaceae</taxon>
        <taxon>Chenopodioideae</taxon>
        <taxon>Atripliceae</taxon>
        <taxon>Chenopodium</taxon>
    </lineage>
</organism>
<dbReference type="Gramene" id="AUR62035005-RA">
    <property type="protein sequence ID" value="AUR62035005-RA:cds"/>
    <property type="gene ID" value="AUR62035005"/>
</dbReference>
<accession>A0A803MTL4</accession>
<dbReference type="AlphaFoldDB" id="A0A803MTL4"/>
<dbReference type="Proteomes" id="UP000596660">
    <property type="component" value="Unplaced"/>
</dbReference>
<dbReference type="PANTHER" id="PTHR34061:SF2">
    <property type="entry name" value="PROTEIN, PUTATIVE-RELATED"/>
    <property type="match status" value="1"/>
</dbReference>
<evidence type="ECO:0008006" key="4">
    <source>
        <dbReference type="Google" id="ProtNLM"/>
    </source>
</evidence>
<reference evidence="2" key="2">
    <citation type="submission" date="2021-03" db="UniProtKB">
        <authorList>
            <consortium name="EnsemblPlants"/>
        </authorList>
    </citation>
    <scope>IDENTIFICATION</scope>
</reference>
<dbReference type="EnsemblPlants" id="AUR62035005-RA">
    <property type="protein sequence ID" value="AUR62035005-RA:cds"/>
    <property type="gene ID" value="AUR62035005"/>
</dbReference>
<proteinExistence type="predicted"/>
<evidence type="ECO:0000313" key="3">
    <source>
        <dbReference type="Proteomes" id="UP000596660"/>
    </source>
</evidence>
<dbReference type="PANTHER" id="PTHR34061">
    <property type="entry name" value="PROTEIN, PUTATIVE-RELATED"/>
    <property type="match status" value="1"/>
</dbReference>
<evidence type="ECO:0000313" key="2">
    <source>
        <dbReference type="EnsemblPlants" id="AUR62035005-RA:cds"/>
    </source>
</evidence>
<reference evidence="2" key="1">
    <citation type="journal article" date="2017" name="Nature">
        <title>The genome of Chenopodium quinoa.</title>
        <authorList>
            <person name="Jarvis D.E."/>
            <person name="Ho Y.S."/>
            <person name="Lightfoot D.J."/>
            <person name="Schmoeckel S.M."/>
            <person name="Li B."/>
            <person name="Borm T.J.A."/>
            <person name="Ohyanagi H."/>
            <person name="Mineta K."/>
            <person name="Michell C.T."/>
            <person name="Saber N."/>
            <person name="Kharbatia N.M."/>
            <person name="Rupper R.R."/>
            <person name="Sharp A.R."/>
            <person name="Dally N."/>
            <person name="Boughton B.A."/>
            <person name="Woo Y.H."/>
            <person name="Gao G."/>
            <person name="Schijlen E.G.W.M."/>
            <person name="Guo X."/>
            <person name="Momin A.A."/>
            <person name="Negrao S."/>
            <person name="Al-Babili S."/>
            <person name="Gehring C."/>
            <person name="Roessner U."/>
            <person name="Jung C."/>
            <person name="Murphy K."/>
            <person name="Arold S.T."/>
            <person name="Gojobori T."/>
            <person name="van der Linden C.G."/>
            <person name="van Loo E.N."/>
            <person name="Jellen E.N."/>
            <person name="Maughan P.J."/>
            <person name="Tester M."/>
        </authorList>
    </citation>
    <scope>NUCLEOTIDE SEQUENCE [LARGE SCALE GENOMIC DNA]</scope>
    <source>
        <strain evidence="2">cv. PI 614886</strain>
    </source>
</reference>
<feature type="compositionally biased region" description="Basic and acidic residues" evidence="1">
    <location>
        <begin position="282"/>
        <end position="294"/>
    </location>
</feature>